<proteinExistence type="predicted"/>
<feature type="region of interest" description="Disordered" evidence="3">
    <location>
        <begin position="360"/>
        <end position="394"/>
    </location>
</feature>
<dbReference type="Gene3D" id="3.40.630.30">
    <property type="match status" value="1"/>
</dbReference>
<dbReference type="Proteomes" id="UP000830835">
    <property type="component" value="Unassembled WGS sequence"/>
</dbReference>
<evidence type="ECO:0000313" key="6">
    <source>
        <dbReference type="Proteomes" id="UP000830835"/>
    </source>
</evidence>
<accession>A0ABT0CD85</accession>
<feature type="compositionally biased region" description="Pro residues" evidence="3">
    <location>
        <begin position="385"/>
        <end position="394"/>
    </location>
</feature>
<evidence type="ECO:0000256" key="1">
    <source>
        <dbReference type="ARBA" id="ARBA00022679"/>
    </source>
</evidence>
<name>A0ABT0CD85_THEVL</name>
<dbReference type="InterPro" id="IPR000182">
    <property type="entry name" value="GNAT_dom"/>
</dbReference>
<evidence type="ECO:0000259" key="4">
    <source>
        <dbReference type="PROSITE" id="PS51186"/>
    </source>
</evidence>
<reference evidence="5" key="1">
    <citation type="submission" date="2021-02" db="EMBL/GenBank/DDBJ databases">
        <title>The CRISPR/cas machinery reduction and long-range gene transfer in the hot spring cyanobacterium Synechococcus.</title>
        <authorList>
            <person name="Dvorak P."/>
            <person name="Jahodarova E."/>
            <person name="Hasler P."/>
            <person name="Poulickova A."/>
        </authorList>
    </citation>
    <scope>NUCLEOTIDE SEQUENCE</scope>
    <source>
        <strain evidence="5">Rupite</strain>
    </source>
</reference>
<feature type="domain" description="N-acetyltransferase" evidence="4">
    <location>
        <begin position="1"/>
        <end position="159"/>
    </location>
</feature>
<dbReference type="CDD" id="cd04301">
    <property type="entry name" value="NAT_SF"/>
    <property type="match status" value="1"/>
</dbReference>
<dbReference type="PANTHER" id="PTHR43800:SF1">
    <property type="entry name" value="PEPTIDYL-LYSINE N-ACETYLTRANSFERASE YJAB"/>
    <property type="match status" value="1"/>
</dbReference>
<gene>
    <name evidence="5" type="ORF">JX360_12605</name>
</gene>
<organism evidence="5 6">
    <name type="scientific">Thermostichus vulcanus str. 'Rupite'</name>
    <dbReference type="NCBI Taxonomy" id="2813851"/>
    <lineage>
        <taxon>Bacteria</taxon>
        <taxon>Bacillati</taxon>
        <taxon>Cyanobacteriota</taxon>
        <taxon>Cyanophyceae</taxon>
        <taxon>Thermostichales</taxon>
        <taxon>Thermostichaceae</taxon>
        <taxon>Thermostichus</taxon>
    </lineage>
</organism>
<keyword evidence="1" id="KW-0808">Transferase</keyword>
<dbReference type="Pfam" id="PF00583">
    <property type="entry name" value="Acetyltransf_1"/>
    <property type="match status" value="1"/>
</dbReference>
<keyword evidence="2" id="KW-0012">Acyltransferase</keyword>
<dbReference type="InterPro" id="IPR016181">
    <property type="entry name" value="Acyl_CoA_acyltransferase"/>
</dbReference>
<dbReference type="EMBL" id="JAFIRA010000035">
    <property type="protein sequence ID" value="MCJ2543735.1"/>
    <property type="molecule type" value="Genomic_DNA"/>
</dbReference>
<sequence>MLRPAQLGDLEAVEEIFAEAFDAEYGSRSVDIRRQVRRLRQWYGPLKTLSLFPNRFQHMFTVHVAELEGKILGVIQVSPFNHSRSTWRVDHIAVARSAQRQGVGSRLLKHCMEHFREAHTWILEVNIHNKGAMALYRRNGFQPLAQITYWSIPPEILAALSQHEPKLPNLVPVTNRDAYAIYQLDTGSMPANVRQVYDREVSDFRTNPLDWALERAKRSISHTERVEVCVYEPERKTAIGYFNLKLDRTGQQPHVAKLTVHPAYTWLYPELMAKMAQLTQAYPPQSLALASTDYQPEREEFLLKLGAQDLERTLLMSRSVWHKIRESRFSWDNAYINAMLHGLQVKQPVPERFEGPPEGWLEHYFHPINPTEPDPNSESGCSSDAPPPPNQTSG</sequence>
<evidence type="ECO:0000256" key="3">
    <source>
        <dbReference type="SAM" id="MobiDB-lite"/>
    </source>
</evidence>
<dbReference type="PROSITE" id="PS51186">
    <property type="entry name" value="GNAT"/>
    <property type="match status" value="1"/>
</dbReference>
<evidence type="ECO:0000313" key="5">
    <source>
        <dbReference type="EMBL" id="MCJ2543735.1"/>
    </source>
</evidence>
<protein>
    <submittedName>
        <fullName evidence="5">GNAT family N-acetyltransferase</fullName>
    </submittedName>
</protein>
<dbReference type="PANTHER" id="PTHR43800">
    <property type="entry name" value="PEPTIDYL-LYSINE N-ACETYLTRANSFERASE YJAB"/>
    <property type="match status" value="1"/>
</dbReference>
<comment type="caution">
    <text evidence="5">The sequence shown here is derived from an EMBL/GenBank/DDBJ whole genome shotgun (WGS) entry which is preliminary data.</text>
</comment>
<evidence type="ECO:0000256" key="2">
    <source>
        <dbReference type="ARBA" id="ARBA00023315"/>
    </source>
</evidence>
<dbReference type="SUPFAM" id="SSF55729">
    <property type="entry name" value="Acyl-CoA N-acyltransferases (Nat)"/>
    <property type="match status" value="1"/>
</dbReference>
<keyword evidence="6" id="KW-1185">Reference proteome</keyword>